<dbReference type="RefSeq" id="WP_029159624.1">
    <property type="nucleotide sequence ID" value="NZ_CP009933.1"/>
</dbReference>
<dbReference type="Pfam" id="PF25990">
    <property type="entry name" value="Beta-barrel_YknX"/>
    <property type="match status" value="1"/>
</dbReference>
<sequence>MESKFKFIKNKKKLGIIVIVLIIIIIIGISSYSKAQKSQIKSVSISKVIKKNIAQSTVVSGTIQPNYRNEITLSNTQKVSKVLVTEGQDVKKDDVLVQMDSSDYKNELNKVKSELSNAQGAVSQAQVPGGQERNGSGSISTSSIKAQVDSLNEKITQCDIKAGVDGKVVKVDVKEGQVPQTGDKIIVDDNSKYKVSIDMSQYDAMKVLKGQKAIVKIKGNDKMKYIGSVTDVGQIAQTKMDDKNAQQEAKVNVIVTLDNAGTSDNIKSGYKADVEVVFNEKQNAIVMGVDNIKQDKSTKRKYVYIVNSENKVSKKYIKTGIETDDAVEIISGLAQSEKYVTNPSDSLKDGDIVKDASKAQTGGKNK</sequence>
<dbReference type="PANTHER" id="PTHR30469:SF33">
    <property type="entry name" value="SLR1207 PROTEIN"/>
    <property type="match status" value="1"/>
</dbReference>
<dbReference type="InterPro" id="IPR058625">
    <property type="entry name" value="MdtA-like_BSH"/>
</dbReference>
<dbReference type="GO" id="GO:1990281">
    <property type="term" value="C:efflux pump complex"/>
    <property type="evidence" value="ECO:0007669"/>
    <property type="project" value="TreeGrafter"/>
</dbReference>
<gene>
    <name evidence="6" type="ORF">CSCA_1008</name>
</gene>
<feature type="domain" description="YknX-like beta-barrel" evidence="5">
    <location>
        <begin position="194"/>
        <end position="276"/>
    </location>
</feature>
<dbReference type="PANTHER" id="PTHR30469">
    <property type="entry name" value="MULTIDRUG RESISTANCE PROTEIN MDTA"/>
    <property type="match status" value="1"/>
</dbReference>
<feature type="compositionally biased region" description="Basic and acidic residues" evidence="1">
    <location>
        <begin position="346"/>
        <end position="357"/>
    </location>
</feature>
<dbReference type="EMBL" id="CP009933">
    <property type="protein sequence ID" value="AKA68133.1"/>
    <property type="molecule type" value="Genomic_DNA"/>
</dbReference>
<dbReference type="Gene3D" id="2.40.420.20">
    <property type="match status" value="1"/>
</dbReference>
<evidence type="ECO:0000259" key="5">
    <source>
        <dbReference type="Pfam" id="PF25990"/>
    </source>
</evidence>
<keyword evidence="2" id="KW-1133">Transmembrane helix</keyword>
<dbReference type="Pfam" id="PF25917">
    <property type="entry name" value="BSH_RND"/>
    <property type="match status" value="1"/>
</dbReference>
<feature type="transmembrane region" description="Helical" evidence="2">
    <location>
        <begin position="14"/>
        <end position="32"/>
    </location>
</feature>
<dbReference type="Pfam" id="PF25989">
    <property type="entry name" value="YknX_C"/>
    <property type="match status" value="1"/>
</dbReference>
<feature type="region of interest" description="Disordered" evidence="1">
    <location>
        <begin position="340"/>
        <end position="366"/>
    </location>
</feature>
<keyword evidence="2" id="KW-0472">Membrane</keyword>
<evidence type="ECO:0000313" key="7">
    <source>
        <dbReference type="Proteomes" id="UP000033115"/>
    </source>
</evidence>
<name>A0A0E3JZB8_CLOSL</name>
<evidence type="ECO:0000313" key="6">
    <source>
        <dbReference type="EMBL" id="AKA68133.1"/>
    </source>
</evidence>
<feature type="domain" description="Multidrug resistance protein MdtA-like barrel-sandwich hybrid" evidence="3">
    <location>
        <begin position="79"/>
        <end position="184"/>
    </location>
</feature>
<accession>A0A0E3JZB8</accession>
<protein>
    <submittedName>
        <fullName evidence="6">Efflux transporter, RND family, MFP subunit</fullName>
    </submittedName>
</protein>
<dbReference type="HOGENOM" id="CLU_018816_14_5_9"/>
<keyword evidence="2" id="KW-0812">Transmembrane</keyword>
<dbReference type="Proteomes" id="UP000033115">
    <property type="component" value="Chromosome"/>
</dbReference>
<dbReference type="Gene3D" id="1.10.287.470">
    <property type="entry name" value="Helix hairpin bin"/>
    <property type="match status" value="1"/>
</dbReference>
<dbReference type="Gene3D" id="2.40.30.170">
    <property type="match status" value="1"/>
</dbReference>
<dbReference type="STRING" id="1548.CSCA_1008"/>
<feature type="region of interest" description="Disordered" evidence="1">
    <location>
        <begin position="121"/>
        <end position="141"/>
    </location>
</feature>
<dbReference type="GO" id="GO:0015562">
    <property type="term" value="F:efflux transmembrane transporter activity"/>
    <property type="evidence" value="ECO:0007669"/>
    <property type="project" value="TreeGrafter"/>
</dbReference>
<evidence type="ECO:0000259" key="4">
    <source>
        <dbReference type="Pfam" id="PF25989"/>
    </source>
</evidence>
<dbReference type="InterPro" id="IPR058637">
    <property type="entry name" value="YknX-like_C"/>
</dbReference>
<organism evidence="6 7">
    <name type="scientific">Clostridium scatologenes</name>
    <dbReference type="NCBI Taxonomy" id="1548"/>
    <lineage>
        <taxon>Bacteria</taxon>
        <taxon>Bacillati</taxon>
        <taxon>Bacillota</taxon>
        <taxon>Clostridia</taxon>
        <taxon>Eubacteriales</taxon>
        <taxon>Clostridiaceae</taxon>
        <taxon>Clostridium</taxon>
    </lineage>
</organism>
<feature type="domain" description="YknX-like C-terminal permuted SH3-like" evidence="4">
    <location>
        <begin position="297"/>
        <end position="354"/>
    </location>
</feature>
<evidence type="ECO:0000259" key="3">
    <source>
        <dbReference type="Pfam" id="PF25917"/>
    </source>
</evidence>
<dbReference type="KEGG" id="csq:CSCA_1008"/>
<evidence type="ECO:0000256" key="1">
    <source>
        <dbReference type="SAM" id="MobiDB-lite"/>
    </source>
</evidence>
<dbReference type="InterPro" id="IPR058636">
    <property type="entry name" value="Beta-barrel_YknX"/>
</dbReference>
<dbReference type="Gene3D" id="2.40.50.100">
    <property type="match status" value="1"/>
</dbReference>
<evidence type="ECO:0000256" key="2">
    <source>
        <dbReference type="SAM" id="Phobius"/>
    </source>
</evidence>
<keyword evidence="7" id="KW-1185">Reference proteome</keyword>
<dbReference type="AlphaFoldDB" id="A0A0E3JZB8"/>
<proteinExistence type="predicted"/>
<dbReference type="SUPFAM" id="SSF111369">
    <property type="entry name" value="HlyD-like secretion proteins"/>
    <property type="match status" value="1"/>
</dbReference>
<reference evidence="6 7" key="1">
    <citation type="journal article" date="2015" name="J. Biotechnol.">
        <title>Complete genome sequence of a malodorant-producing acetogen, Clostridium scatologenes ATCC 25775(T).</title>
        <authorList>
            <person name="Zhu Z."/>
            <person name="Guo T."/>
            <person name="Zheng H."/>
            <person name="Song T."/>
            <person name="Ouyang P."/>
            <person name="Xie J."/>
        </authorList>
    </citation>
    <scope>NUCLEOTIDE SEQUENCE [LARGE SCALE GENOMIC DNA]</scope>
    <source>
        <strain evidence="6 7">ATCC 25775</strain>
    </source>
</reference>